<evidence type="ECO:0000313" key="3">
    <source>
        <dbReference type="Proteomes" id="UP001152747"/>
    </source>
</evidence>
<dbReference type="AlphaFoldDB" id="A0A9P1J583"/>
<keyword evidence="3" id="KW-1185">Reference proteome</keyword>
<dbReference type="Proteomes" id="UP001152747">
    <property type="component" value="Unassembled WGS sequence"/>
</dbReference>
<protein>
    <submittedName>
        <fullName evidence="2">Uncharacterized protein</fullName>
    </submittedName>
</protein>
<evidence type="ECO:0000256" key="1">
    <source>
        <dbReference type="SAM" id="MobiDB-lite"/>
    </source>
</evidence>
<reference evidence="2" key="1">
    <citation type="submission" date="2022-11" db="EMBL/GenBank/DDBJ databases">
        <authorList>
            <person name="Kikuchi T."/>
        </authorList>
    </citation>
    <scope>NUCLEOTIDE SEQUENCE</scope>
    <source>
        <strain evidence="2">PS1010</strain>
    </source>
</reference>
<feature type="compositionally biased region" description="Basic and acidic residues" evidence="1">
    <location>
        <begin position="92"/>
        <end position="104"/>
    </location>
</feature>
<evidence type="ECO:0000313" key="2">
    <source>
        <dbReference type="EMBL" id="CAI5456542.1"/>
    </source>
</evidence>
<sequence length="104" mass="12793">MGRETLRKPELNEDIRERNSQITKITINEWKILYFAEFDIGRVLMNQRNQQSHQREFVDFYHYNPPDSDSEDLEEFKDHIQVRPTQDFQIRNAEDRESYENQDR</sequence>
<comment type="caution">
    <text evidence="2">The sequence shown here is derived from an EMBL/GenBank/DDBJ whole genome shotgun (WGS) entry which is preliminary data.</text>
</comment>
<proteinExistence type="predicted"/>
<accession>A0A9P1J583</accession>
<feature type="region of interest" description="Disordered" evidence="1">
    <location>
        <begin position="84"/>
        <end position="104"/>
    </location>
</feature>
<gene>
    <name evidence="2" type="ORF">CAMP_LOCUS19179</name>
</gene>
<dbReference type="EMBL" id="CANHGI010000006">
    <property type="protein sequence ID" value="CAI5456542.1"/>
    <property type="molecule type" value="Genomic_DNA"/>
</dbReference>
<organism evidence="2 3">
    <name type="scientific">Caenorhabditis angaria</name>
    <dbReference type="NCBI Taxonomy" id="860376"/>
    <lineage>
        <taxon>Eukaryota</taxon>
        <taxon>Metazoa</taxon>
        <taxon>Ecdysozoa</taxon>
        <taxon>Nematoda</taxon>
        <taxon>Chromadorea</taxon>
        <taxon>Rhabditida</taxon>
        <taxon>Rhabditina</taxon>
        <taxon>Rhabditomorpha</taxon>
        <taxon>Rhabditoidea</taxon>
        <taxon>Rhabditidae</taxon>
        <taxon>Peloderinae</taxon>
        <taxon>Caenorhabditis</taxon>
    </lineage>
</organism>
<name>A0A9P1J583_9PELO</name>